<dbReference type="SMART" id="SM00729">
    <property type="entry name" value="Elp3"/>
    <property type="match status" value="1"/>
</dbReference>
<comment type="function">
    <text evidence="2">Catalyzes the methylthiolation of N6-threonylcarbamoyladenosine (t(6)A), leading to the formation of 2-methylthio-N6-threonylcarbamoyladenosine (ms(2)t(6)A) at position 37 in tRNAs that read codons beginning with adenine.</text>
</comment>
<evidence type="ECO:0000256" key="7">
    <source>
        <dbReference type="ARBA" id="ARBA00022723"/>
    </source>
</evidence>
<evidence type="ECO:0000259" key="12">
    <source>
        <dbReference type="PROSITE" id="PS50926"/>
    </source>
</evidence>
<keyword evidence="5" id="KW-0808">Transferase</keyword>
<dbReference type="InterPro" id="IPR058240">
    <property type="entry name" value="rSAM_sf"/>
</dbReference>
<keyword evidence="16" id="KW-1185">Reference proteome</keyword>
<evidence type="ECO:0000259" key="14">
    <source>
        <dbReference type="PROSITE" id="PS51918"/>
    </source>
</evidence>
<comment type="cofactor">
    <cofactor evidence="1">
        <name>[4Fe-4S] cluster</name>
        <dbReference type="ChEBI" id="CHEBI:49883"/>
    </cofactor>
</comment>
<dbReference type="InterPro" id="IPR007197">
    <property type="entry name" value="rSAM"/>
</dbReference>
<dbReference type="Gene3D" id="3.40.50.12160">
    <property type="entry name" value="Methylthiotransferase, N-terminal domain"/>
    <property type="match status" value="1"/>
</dbReference>
<keyword evidence="4" id="KW-0004">4Fe-4S</keyword>
<comment type="caution">
    <text evidence="15">The sequence shown here is derived from an EMBL/GenBank/DDBJ whole genome shotgun (WGS) entry which is preliminary data.</text>
</comment>
<dbReference type="InterPro" id="IPR020612">
    <property type="entry name" value="Methylthiotransferase_CS"/>
</dbReference>
<dbReference type="Gene3D" id="3.80.30.20">
    <property type="entry name" value="tm_1862 like domain"/>
    <property type="match status" value="1"/>
</dbReference>
<feature type="domain" description="TRAM" evidence="12">
    <location>
        <begin position="378"/>
        <end position="443"/>
    </location>
</feature>
<dbReference type="InterPro" id="IPR023404">
    <property type="entry name" value="rSAM_horseshoe"/>
</dbReference>
<evidence type="ECO:0000256" key="2">
    <source>
        <dbReference type="ARBA" id="ARBA00002399"/>
    </source>
</evidence>
<evidence type="ECO:0000256" key="8">
    <source>
        <dbReference type="ARBA" id="ARBA00023004"/>
    </source>
</evidence>
<evidence type="ECO:0000256" key="5">
    <source>
        <dbReference type="ARBA" id="ARBA00022679"/>
    </source>
</evidence>
<gene>
    <name evidence="15" type="primary">mtaB</name>
    <name evidence="15" type="ORF">FF098_008770</name>
</gene>
<dbReference type="PROSITE" id="PS51449">
    <property type="entry name" value="MTTASE_N"/>
    <property type="match status" value="1"/>
</dbReference>
<evidence type="ECO:0000256" key="10">
    <source>
        <dbReference type="ARBA" id="ARBA00031213"/>
    </source>
</evidence>
<dbReference type="PANTHER" id="PTHR11918">
    <property type="entry name" value="RADICAL SAM PROTEINS"/>
    <property type="match status" value="1"/>
</dbReference>
<feature type="domain" description="MTTase N-terminal" evidence="13">
    <location>
        <begin position="19"/>
        <end position="122"/>
    </location>
</feature>
<dbReference type="SUPFAM" id="SSF102114">
    <property type="entry name" value="Radical SAM enzymes"/>
    <property type="match status" value="1"/>
</dbReference>
<keyword evidence="8" id="KW-0408">Iron</keyword>
<evidence type="ECO:0000256" key="6">
    <source>
        <dbReference type="ARBA" id="ARBA00022691"/>
    </source>
</evidence>
<dbReference type="PANTHER" id="PTHR11918:SF45">
    <property type="entry name" value="THREONYLCARBAMOYLADENOSINE TRNA METHYLTHIOTRANSFERASE"/>
    <property type="match status" value="1"/>
</dbReference>
<dbReference type="Pfam" id="PF00919">
    <property type="entry name" value="UPF0004"/>
    <property type="match status" value="1"/>
</dbReference>
<evidence type="ECO:0000256" key="4">
    <source>
        <dbReference type="ARBA" id="ARBA00022485"/>
    </source>
</evidence>
<evidence type="ECO:0000256" key="9">
    <source>
        <dbReference type="ARBA" id="ARBA00023014"/>
    </source>
</evidence>
<comment type="catalytic activity">
    <reaction evidence="11">
        <text>N(6)-L-threonylcarbamoyladenosine(37) in tRNA + (sulfur carrier)-SH + AH2 + 2 S-adenosyl-L-methionine = 2-methylsulfanyl-N(6)-L-threonylcarbamoyladenosine(37) in tRNA + (sulfur carrier)-H + 5'-deoxyadenosine + L-methionine + A + S-adenosyl-L-homocysteine + 2 H(+)</text>
        <dbReference type="Rhea" id="RHEA:37075"/>
        <dbReference type="Rhea" id="RHEA-COMP:10163"/>
        <dbReference type="Rhea" id="RHEA-COMP:11092"/>
        <dbReference type="Rhea" id="RHEA-COMP:14737"/>
        <dbReference type="Rhea" id="RHEA-COMP:14739"/>
        <dbReference type="ChEBI" id="CHEBI:13193"/>
        <dbReference type="ChEBI" id="CHEBI:15378"/>
        <dbReference type="ChEBI" id="CHEBI:17319"/>
        <dbReference type="ChEBI" id="CHEBI:17499"/>
        <dbReference type="ChEBI" id="CHEBI:29917"/>
        <dbReference type="ChEBI" id="CHEBI:57844"/>
        <dbReference type="ChEBI" id="CHEBI:57856"/>
        <dbReference type="ChEBI" id="CHEBI:59789"/>
        <dbReference type="ChEBI" id="CHEBI:64428"/>
        <dbReference type="ChEBI" id="CHEBI:74418"/>
        <dbReference type="ChEBI" id="CHEBI:74420"/>
        <dbReference type="EC" id="2.8.4.5"/>
    </reaction>
</comment>
<keyword evidence="6" id="KW-0949">S-adenosyl-L-methionine</keyword>
<protein>
    <recommendedName>
        <fullName evidence="3">tRNA (N(6)-L-threonylcarbamoyladenosine(37)-C(2))-methylthiotransferase</fullName>
        <ecNumber evidence="3">2.8.4.5</ecNumber>
    </recommendedName>
    <alternativeName>
        <fullName evidence="10">tRNA-t(6)A37 methylthiotransferase</fullName>
    </alternativeName>
</protein>
<keyword evidence="9" id="KW-0411">Iron-sulfur</keyword>
<dbReference type="NCBIfam" id="TIGR00089">
    <property type="entry name" value="MiaB/RimO family radical SAM methylthiotransferase"/>
    <property type="match status" value="1"/>
</dbReference>
<dbReference type="NCBIfam" id="TIGR01579">
    <property type="entry name" value="MiaB-like-C"/>
    <property type="match status" value="1"/>
</dbReference>
<feature type="domain" description="Radical SAM core" evidence="14">
    <location>
        <begin position="145"/>
        <end position="375"/>
    </location>
</feature>
<dbReference type="PROSITE" id="PS50926">
    <property type="entry name" value="TRAM"/>
    <property type="match status" value="1"/>
</dbReference>
<dbReference type="PROSITE" id="PS51918">
    <property type="entry name" value="RADICAL_SAM"/>
    <property type="match status" value="1"/>
</dbReference>
<sequence>MYPDMTDNTAASNAPATGRKTEVVTLGCRLNAYESEKMSELASASGLSDTIIINTCAVTNEAVRQARQAVRKARKRAPEARIVVTGCAAQIDPEGFSSLPEVDVVIGNADKLTAKAWQSVSGGSVPAVSDIMEETKAPTAAPLPKVERARAYVQIQNGCDHRCTFCIIPFGRGNSRSVPIADVVEECRAIAAQGVKEIVLTGVDVTSYGPDLPGNPTLGMLVSRILKNVPDLPRLRLSSIDGAEIDEHLFELMVSESRIAPYLHLSLQAGDNMILKRMKRRHTREQAIEFCARIKARRPEVTFGADIIAGFPTETDEMFANSLKLVEECGLTFLHVFPYSARKGTPAARMPQLDGTIIKDRAALLRAAGDAALERHLAGFVDKTVSVLTEKAGKDGTGHARLADFTEVRFDAGDNGHLREPGHITNVTITGHDGRALIATLHETTERTKG</sequence>
<organism evidence="15 16">
    <name type="scientific">Aquisalinus luteolus</name>
    <dbReference type="NCBI Taxonomy" id="1566827"/>
    <lineage>
        <taxon>Bacteria</taxon>
        <taxon>Pseudomonadati</taxon>
        <taxon>Pseudomonadota</taxon>
        <taxon>Alphaproteobacteria</taxon>
        <taxon>Parvularculales</taxon>
        <taxon>Parvularculaceae</taxon>
        <taxon>Aquisalinus</taxon>
    </lineage>
</organism>
<accession>A0ABX0HIY2</accession>
<evidence type="ECO:0000256" key="3">
    <source>
        <dbReference type="ARBA" id="ARBA00013273"/>
    </source>
</evidence>
<evidence type="ECO:0000259" key="13">
    <source>
        <dbReference type="PROSITE" id="PS51449"/>
    </source>
</evidence>
<evidence type="ECO:0000256" key="1">
    <source>
        <dbReference type="ARBA" id="ARBA00001966"/>
    </source>
</evidence>
<proteinExistence type="predicted"/>
<reference evidence="15 16" key="1">
    <citation type="submission" date="2020-02" db="EMBL/GenBank/DDBJ databases">
        <title>Genome sequence of Parvularcula flava strain NH6-79.</title>
        <authorList>
            <person name="Abdul Karim M.H."/>
            <person name="Lam M.Q."/>
            <person name="Chen S.J."/>
            <person name="Yahya A."/>
            <person name="Shahir S."/>
            <person name="Shamsir M.S."/>
            <person name="Chong C.S."/>
        </authorList>
    </citation>
    <scope>NUCLEOTIDE SEQUENCE [LARGE SCALE GENOMIC DNA]</scope>
    <source>
        <strain evidence="15 16">NH6-79</strain>
    </source>
</reference>
<dbReference type="EC" id="2.8.4.5" evidence="3"/>
<evidence type="ECO:0000313" key="16">
    <source>
        <dbReference type="Proteomes" id="UP000818603"/>
    </source>
</evidence>
<dbReference type="Pfam" id="PF04055">
    <property type="entry name" value="Radical_SAM"/>
    <property type="match status" value="1"/>
</dbReference>
<dbReference type="InterPro" id="IPR013848">
    <property type="entry name" value="Methylthiotransferase_N"/>
</dbReference>
<dbReference type="InterPro" id="IPR006638">
    <property type="entry name" value="Elp3/MiaA/NifB-like_rSAM"/>
</dbReference>
<evidence type="ECO:0000256" key="11">
    <source>
        <dbReference type="ARBA" id="ARBA00051661"/>
    </source>
</evidence>
<dbReference type="Proteomes" id="UP000818603">
    <property type="component" value="Unassembled WGS sequence"/>
</dbReference>
<dbReference type="InterPro" id="IPR006467">
    <property type="entry name" value="MiaB-like_bact"/>
</dbReference>
<name>A0ABX0HIY2_9PROT</name>
<dbReference type="SFLD" id="SFLDG01061">
    <property type="entry name" value="methylthiotransferase"/>
    <property type="match status" value="1"/>
</dbReference>
<dbReference type="SFLD" id="SFLDS00029">
    <property type="entry name" value="Radical_SAM"/>
    <property type="match status" value="1"/>
</dbReference>
<dbReference type="CDD" id="cd01335">
    <property type="entry name" value="Radical_SAM"/>
    <property type="match status" value="1"/>
</dbReference>
<dbReference type="InterPro" id="IPR005839">
    <property type="entry name" value="Methylthiotransferase"/>
</dbReference>
<dbReference type="InterPro" id="IPR002792">
    <property type="entry name" value="TRAM_dom"/>
</dbReference>
<dbReference type="InterPro" id="IPR038135">
    <property type="entry name" value="Methylthiotransferase_N_sf"/>
</dbReference>
<dbReference type="EMBL" id="VCJR02000002">
    <property type="protein sequence ID" value="NHK27994.1"/>
    <property type="molecule type" value="Genomic_DNA"/>
</dbReference>
<keyword evidence="7" id="KW-0479">Metal-binding</keyword>
<evidence type="ECO:0000313" key="15">
    <source>
        <dbReference type="EMBL" id="NHK27994.1"/>
    </source>
</evidence>
<dbReference type="SFLD" id="SFLDG01082">
    <property type="entry name" value="B12-binding_domain_containing"/>
    <property type="match status" value="1"/>
</dbReference>
<dbReference type="PROSITE" id="PS01278">
    <property type="entry name" value="MTTASE_RADICAL"/>
    <property type="match status" value="1"/>
</dbReference>